<accession>A0AA37TS11</accession>
<keyword evidence="2" id="KW-1185">Reference proteome</keyword>
<sequence>MSDLISAVALFVSILAIWQTHRQASNSERLTEQEIELVRQQLASNRRSAIEERQAGVSARMFKDGKGWKVRVFNAGLSEAKNVRLVLDDQNQLVTENAVRGKFPMARMERGQSVDFLSFVHMASPDKETLTIQWDDASGKDRENQVEITT</sequence>
<organism evidence="1 2">
    <name type="scientific">Cypionkella aquatica</name>
    <dbReference type="NCBI Taxonomy" id="1756042"/>
    <lineage>
        <taxon>Bacteria</taxon>
        <taxon>Pseudomonadati</taxon>
        <taxon>Pseudomonadota</taxon>
        <taxon>Alphaproteobacteria</taxon>
        <taxon>Rhodobacterales</taxon>
        <taxon>Paracoccaceae</taxon>
        <taxon>Cypionkella</taxon>
    </lineage>
</organism>
<protein>
    <submittedName>
        <fullName evidence="1">Uncharacterized protein</fullName>
    </submittedName>
</protein>
<proteinExistence type="predicted"/>
<dbReference type="RefSeq" id="WP_284324704.1">
    <property type="nucleotide sequence ID" value="NZ_BSPP01000005.1"/>
</dbReference>
<comment type="caution">
    <text evidence="1">The sequence shown here is derived from an EMBL/GenBank/DDBJ whole genome shotgun (WGS) entry which is preliminary data.</text>
</comment>
<gene>
    <name evidence="1" type="ORF">GCM10010873_14560</name>
</gene>
<reference evidence="1 2" key="1">
    <citation type="journal article" date="2014" name="Int. J. Syst. Evol. Microbiol.">
        <title>Complete genome sequence of Corynebacterium casei LMG S-19264T (=DSM 44701T), isolated from a smear-ripened cheese.</title>
        <authorList>
            <consortium name="US DOE Joint Genome Institute (JGI-PGF)"/>
            <person name="Walter F."/>
            <person name="Albersmeier A."/>
            <person name="Kalinowski J."/>
            <person name="Ruckert C."/>
        </authorList>
    </citation>
    <scope>NUCLEOTIDE SEQUENCE [LARGE SCALE GENOMIC DNA]</scope>
    <source>
        <strain evidence="1 2">NBRC 111766</strain>
    </source>
</reference>
<dbReference type="AlphaFoldDB" id="A0AA37TS11"/>
<dbReference type="Proteomes" id="UP001157355">
    <property type="component" value="Unassembled WGS sequence"/>
</dbReference>
<evidence type="ECO:0000313" key="2">
    <source>
        <dbReference type="Proteomes" id="UP001157355"/>
    </source>
</evidence>
<dbReference type="EMBL" id="BSPP01000005">
    <property type="protein sequence ID" value="GLS86482.1"/>
    <property type="molecule type" value="Genomic_DNA"/>
</dbReference>
<evidence type="ECO:0000313" key="1">
    <source>
        <dbReference type="EMBL" id="GLS86482.1"/>
    </source>
</evidence>
<name>A0AA37TS11_9RHOB</name>